<comment type="caution">
    <text evidence="2">The sequence shown here is derived from an EMBL/GenBank/DDBJ whole genome shotgun (WGS) entry which is preliminary data.</text>
</comment>
<evidence type="ECO:0000313" key="2">
    <source>
        <dbReference type="EMBL" id="TDD75961.1"/>
    </source>
</evidence>
<keyword evidence="3" id="KW-1185">Reference proteome</keyword>
<dbReference type="CDD" id="cd00761">
    <property type="entry name" value="Glyco_tranf_GTA_type"/>
    <property type="match status" value="1"/>
</dbReference>
<accession>A0A4R5ASK9</accession>
<dbReference type="Gene3D" id="3.90.550.10">
    <property type="entry name" value="Spore Coat Polysaccharide Biosynthesis Protein SpsA, Chain A"/>
    <property type="match status" value="1"/>
</dbReference>
<dbReference type="OrthoDB" id="597270at2"/>
<dbReference type="Proteomes" id="UP000295278">
    <property type="component" value="Unassembled WGS sequence"/>
</dbReference>
<name>A0A4R5ASK9_9FLAO</name>
<keyword evidence="2" id="KW-0808">Transferase</keyword>
<dbReference type="RefSeq" id="WP_131909711.1">
    <property type="nucleotide sequence ID" value="NZ_SMFM01000004.1"/>
</dbReference>
<dbReference type="AlphaFoldDB" id="A0A4R5ASK9"/>
<organism evidence="2 3">
    <name type="scientific">Flavobacterium caseinilyticum</name>
    <dbReference type="NCBI Taxonomy" id="2541732"/>
    <lineage>
        <taxon>Bacteria</taxon>
        <taxon>Pseudomonadati</taxon>
        <taxon>Bacteroidota</taxon>
        <taxon>Flavobacteriia</taxon>
        <taxon>Flavobacteriales</taxon>
        <taxon>Flavobacteriaceae</taxon>
        <taxon>Flavobacterium</taxon>
    </lineage>
</organism>
<dbReference type="PANTHER" id="PTHR43685:SF2">
    <property type="entry name" value="GLYCOSYLTRANSFERASE 2-LIKE DOMAIN-CONTAINING PROTEIN"/>
    <property type="match status" value="1"/>
</dbReference>
<dbReference type="GO" id="GO:0016740">
    <property type="term" value="F:transferase activity"/>
    <property type="evidence" value="ECO:0007669"/>
    <property type="project" value="UniProtKB-KW"/>
</dbReference>
<proteinExistence type="predicted"/>
<protein>
    <submittedName>
        <fullName evidence="2">Glycosyltransferase family 2 protein</fullName>
    </submittedName>
</protein>
<feature type="domain" description="Glycosyltransferase 2-like" evidence="1">
    <location>
        <begin position="5"/>
        <end position="128"/>
    </location>
</feature>
<dbReference type="PANTHER" id="PTHR43685">
    <property type="entry name" value="GLYCOSYLTRANSFERASE"/>
    <property type="match status" value="1"/>
</dbReference>
<dbReference type="InterPro" id="IPR029044">
    <property type="entry name" value="Nucleotide-diphossugar_trans"/>
</dbReference>
<dbReference type="EMBL" id="SMFM01000004">
    <property type="protein sequence ID" value="TDD75961.1"/>
    <property type="molecule type" value="Genomic_DNA"/>
</dbReference>
<dbReference type="Pfam" id="PF00535">
    <property type="entry name" value="Glycos_transf_2"/>
    <property type="match status" value="1"/>
</dbReference>
<gene>
    <name evidence="2" type="ORF">E0F89_10390</name>
</gene>
<evidence type="ECO:0000313" key="3">
    <source>
        <dbReference type="Proteomes" id="UP000295278"/>
    </source>
</evidence>
<dbReference type="InterPro" id="IPR001173">
    <property type="entry name" value="Glyco_trans_2-like"/>
</dbReference>
<sequence>MQKVSVIIPCYNQASFLSEAIQSIIDQTHGNWECIIVNDGSPDETESVAQTWCSKDSRIKYIYQKNQGLSSARNFGIQNTESNFILTLDADDKYDPTFIEKGLKILNENQKVGVVSSWILRFKGGDEICVIKPNGKIIEDFMFQNASNGTSLFRKKCWLDVGGYDEKMKTGYEDWDFYIGVCTLGWNVHVIPEVLFFYRQHDFSMRLDAYANHDKNIKMYMYSKHKELYLNHYEEMVTYFLNTIDLEKRNNIKVKNKIDYKIGFLLLKPFRKLKSLFR</sequence>
<dbReference type="SUPFAM" id="SSF53448">
    <property type="entry name" value="Nucleotide-diphospho-sugar transferases"/>
    <property type="match status" value="1"/>
</dbReference>
<dbReference type="InterPro" id="IPR050834">
    <property type="entry name" value="Glycosyltransf_2"/>
</dbReference>
<reference evidence="2 3" key="1">
    <citation type="submission" date="2019-03" db="EMBL/GenBank/DDBJ databases">
        <title>Flavobacterium AT-3-2 sp. nov., isolated from arctic soil.</title>
        <authorList>
            <person name="Chaudhary D.K."/>
        </authorList>
    </citation>
    <scope>NUCLEOTIDE SEQUENCE [LARGE SCALE GENOMIC DNA]</scope>
    <source>
        <strain evidence="2 3">AT-3-2</strain>
    </source>
</reference>
<evidence type="ECO:0000259" key="1">
    <source>
        <dbReference type="Pfam" id="PF00535"/>
    </source>
</evidence>